<dbReference type="AlphaFoldDB" id="A0A822YE38"/>
<keyword evidence="5" id="KW-1185">Reference proteome</keyword>
<feature type="coiled-coil region" evidence="1">
    <location>
        <begin position="1"/>
        <end position="28"/>
    </location>
</feature>
<dbReference type="EMBL" id="DUZY01000002">
    <property type="protein sequence ID" value="DAD29235.1"/>
    <property type="molecule type" value="Genomic_DNA"/>
</dbReference>
<feature type="compositionally biased region" description="Polar residues" evidence="2">
    <location>
        <begin position="44"/>
        <end position="56"/>
    </location>
</feature>
<feature type="domain" description="Retrotransposon gag" evidence="3">
    <location>
        <begin position="104"/>
        <end position="193"/>
    </location>
</feature>
<dbReference type="Proteomes" id="UP000607653">
    <property type="component" value="Unassembled WGS sequence"/>
</dbReference>
<name>A0A822YE38_NELNU</name>
<dbReference type="InterPro" id="IPR005162">
    <property type="entry name" value="Retrotrans_gag_dom"/>
</dbReference>
<protein>
    <recommendedName>
        <fullName evidence="3">Retrotransposon gag domain-containing protein</fullName>
    </recommendedName>
</protein>
<dbReference type="Pfam" id="PF03732">
    <property type="entry name" value="Retrotrans_gag"/>
    <property type="match status" value="1"/>
</dbReference>
<evidence type="ECO:0000313" key="4">
    <source>
        <dbReference type="EMBL" id="DAD29235.1"/>
    </source>
</evidence>
<proteinExistence type="predicted"/>
<accession>A0A822YE38</accession>
<evidence type="ECO:0000256" key="2">
    <source>
        <dbReference type="SAM" id="MobiDB-lite"/>
    </source>
</evidence>
<sequence>MARLEECLSSIEKNHEELNAKLTEILDRMSQGQTARASAEEGSGRNSLQGAGSRSTEGLGHGVIHRTVKIDLPRFNGTHFDGWFLLIRQYFQVHDLVEQQWVSIASMGFEGQVVEWYQWYYEYHPQPSWEQLVSAMEERFNGPLNINHAGRLSKLTQTTTVSDYQEEFQRLSSRVTGLSESYLMGCFIAGLKPEVRVGVENFEPPTLV</sequence>
<reference evidence="4 5" key="1">
    <citation type="journal article" date="2020" name="Mol. Biol. Evol.">
        <title>Distinct Expression and Methylation Patterns for Genes with Different Fates following a Single Whole-Genome Duplication in Flowering Plants.</title>
        <authorList>
            <person name="Shi T."/>
            <person name="Rahmani R.S."/>
            <person name="Gugger P.F."/>
            <person name="Wang M."/>
            <person name="Li H."/>
            <person name="Zhang Y."/>
            <person name="Li Z."/>
            <person name="Wang Q."/>
            <person name="Van de Peer Y."/>
            <person name="Marchal K."/>
            <person name="Chen J."/>
        </authorList>
    </citation>
    <scope>NUCLEOTIDE SEQUENCE [LARGE SCALE GENOMIC DNA]</scope>
    <source>
        <tissue evidence="4">Leaf</tissue>
    </source>
</reference>
<comment type="caution">
    <text evidence="4">The sequence shown here is derived from an EMBL/GenBank/DDBJ whole genome shotgun (WGS) entry which is preliminary data.</text>
</comment>
<evidence type="ECO:0000259" key="3">
    <source>
        <dbReference type="Pfam" id="PF03732"/>
    </source>
</evidence>
<organism evidence="4 5">
    <name type="scientific">Nelumbo nucifera</name>
    <name type="common">Sacred lotus</name>
    <dbReference type="NCBI Taxonomy" id="4432"/>
    <lineage>
        <taxon>Eukaryota</taxon>
        <taxon>Viridiplantae</taxon>
        <taxon>Streptophyta</taxon>
        <taxon>Embryophyta</taxon>
        <taxon>Tracheophyta</taxon>
        <taxon>Spermatophyta</taxon>
        <taxon>Magnoliopsida</taxon>
        <taxon>Proteales</taxon>
        <taxon>Nelumbonaceae</taxon>
        <taxon>Nelumbo</taxon>
    </lineage>
</organism>
<evidence type="ECO:0000313" key="5">
    <source>
        <dbReference type="Proteomes" id="UP000607653"/>
    </source>
</evidence>
<gene>
    <name evidence="4" type="ORF">HUJ06_030703</name>
</gene>
<keyword evidence="1" id="KW-0175">Coiled coil</keyword>
<feature type="region of interest" description="Disordered" evidence="2">
    <location>
        <begin position="33"/>
        <end position="58"/>
    </location>
</feature>
<evidence type="ECO:0000256" key="1">
    <source>
        <dbReference type="SAM" id="Coils"/>
    </source>
</evidence>